<reference evidence="3" key="1">
    <citation type="submission" date="2025-08" db="UniProtKB">
        <authorList>
            <consortium name="RefSeq"/>
        </authorList>
    </citation>
    <scope>IDENTIFICATION</scope>
</reference>
<evidence type="ECO:0000313" key="3">
    <source>
        <dbReference type="RefSeq" id="XP_008576449.1"/>
    </source>
</evidence>
<feature type="region of interest" description="Disordered" evidence="1">
    <location>
        <begin position="199"/>
        <end position="258"/>
    </location>
</feature>
<feature type="compositionally biased region" description="Basic and acidic residues" evidence="1">
    <location>
        <begin position="236"/>
        <end position="252"/>
    </location>
</feature>
<sequence>MEREQLLRKVSALQACGRGFLVRRQFQRLRAEYEAIVREIEGDLGTLQWTEGWIPRPRFLPKKAKSHRTWKAGESIPNPEQELWSHIPCKESERETIWEEMVLKKSGESSANPGTHLCREDSPWLWVKQSRQTRKPNQEETRAMSKMENPEVTGPGLPYSQPELQELQYHRSHLAMELLWLQQAINSRKEYLILKQTMRSPEAGQTRDEPSMCPDHGRQACESTWSQPSPPLADQSYRDRTTEERHHDDSCQRVKSLHKSPESLATMEKNTAGAKCREPCYRRAGPQLPTPPDSQAIGDKFNKRPDHGGQTFGRTCLQQKKLEDQTSKNLKLRGHCSSKAKTQLPTLCEDPNIEDKSLRGPDHKEPNCQRTRPQELGLSEDHIIWDGTMARPEYGGLDLWRTKPPKGHSCSDRSSRDGTSNEPSHEECKNERTIPWRSRLPENLSSTGSDHT</sequence>
<protein>
    <submittedName>
        <fullName evidence="3">IQ domain-containing protein C</fullName>
    </submittedName>
</protein>
<name>A0ABM0R758_GALVR</name>
<dbReference type="PANTHER" id="PTHR16049:SF8">
    <property type="entry name" value="IQ DOMAIN-CONTAINING PROTEIN C"/>
    <property type="match status" value="1"/>
</dbReference>
<gene>
    <name evidence="3" type="primary">IQCC</name>
</gene>
<dbReference type="Proteomes" id="UP000694923">
    <property type="component" value="Unplaced"/>
</dbReference>
<proteinExistence type="predicted"/>
<accession>A0ABM0R758</accession>
<feature type="region of interest" description="Disordered" evidence="1">
    <location>
        <begin position="282"/>
        <end position="313"/>
    </location>
</feature>
<feature type="compositionally biased region" description="Basic and acidic residues" evidence="1">
    <location>
        <begin position="136"/>
        <end position="149"/>
    </location>
</feature>
<keyword evidence="2" id="KW-1185">Reference proteome</keyword>
<dbReference type="GeneID" id="103594936"/>
<feature type="compositionally biased region" description="Basic and acidic residues" evidence="1">
    <location>
        <begin position="353"/>
        <end position="367"/>
    </location>
</feature>
<organism evidence="2 3">
    <name type="scientific">Galeopterus variegatus</name>
    <name type="common">Malayan flying lemur</name>
    <name type="synonym">Cynocephalus variegatus</name>
    <dbReference type="NCBI Taxonomy" id="482537"/>
    <lineage>
        <taxon>Eukaryota</taxon>
        <taxon>Metazoa</taxon>
        <taxon>Chordata</taxon>
        <taxon>Craniata</taxon>
        <taxon>Vertebrata</taxon>
        <taxon>Euteleostomi</taxon>
        <taxon>Mammalia</taxon>
        <taxon>Eutheria</taxon>
        <taxon>Euarchontoglires</taxon>
        <taxon>Dermoptera</taxon>
        <taxon>Cynocephalidae</taxon>
        <taxon>Galeopterus</taxon>
    </lineage>
</organism>
<evidence type="ECO:0000256" key="1">
    <source>
        <dbReference type="SAM" id="MobiDB-lite"/>
    </source>
</evidence>
<dbReference type="PANTHER" id="PTHR16049">
    <property type="entry name" value="IQ DOMAIN-CONTAINING PROTEIN C"/>
    <property type="match status" value="1"/>
</dbReference>
<feature type="compositionally biased region" description="Basic and acidic residues" evidence="1">
    <location>
        <begin position="205"/>
        <end position="219"/>
    </location>
</feature>
<evidence type="ECO:0000313" key="2">
    <source>
        <dbReference type="Proteomes" id="UP000694923"/>
    </source>
</evidence>
<feature type="region of interest" description="Disordered" evidence="1">
    <location>
        <begin position="347"/>
        <end position="375"/>
    </location>
</feature>
<feature type="compositionally biased region" description="Basic and acidic residues" evidence="1">
    <location>
        <begin position="423"/>
        <end position="434"/>
    </location>
</feature>
<feature type="compositionally biased region" description="Polar residues" evidence="1">
    <location>
        <begin position="443"/>
        <end position="452"/>
    </location>
</feature>
<feature type="region of interest" description="Disordered" evidence="1">
    <location>
        <begin position="394"/>
        <end position="452"/>
    </location>
</feature>
<dbReference type="RefSeq" id="XP_008576449.1">
    <property type="nucleotide sequence ID" value="XM_008578227.1"/>
</dbReference>
<dbReference type="PROSITE" id="PS50096">
    <property type="entry name" value="IQ"/>
    <property type="match status" value="1"/>
</dbReference>
<feature type="region of interest" description="Disordered" evidence="1">
    <location>
        <begin position="130"/>
        <end position="155"/>
    </location>
</feature>
<dbReference type="InterPro" id="IPR042506">
    <property type="entry name" value="IQCC"/>
</dbReference>